<organism evidence="1">
    <name type="scientific">viral metagenome</name>
    <dbReference type="NCBI Taxonomy" id="1070528"/>
    <lineage>
        <taxon>unclassified sequences</taxon>
        <taxon>metagenomes</taxon>
        <taxon>organismal metagenomes</taxon>
    </lineage>
</organism>
<dbReference type="AlphaFoldDB" id="A0A6C0KK92"/>
<accession>A0A6C0KK92</accession>
<proteinExistence type="predicted"/>
<protein>
    <submittedName>
        <fullName evidence="1">Uncharacterized protein</fullName>
    </submittedName>
</protein>
<dbReference type="EMBL" id="MN740889">
    <property type="protein sequence ID" value="QHU16744.1"/>
    <property type="molecule type" value="Genomic_DNA"/>
</dbReference>
<reference evidence="1" key="1">
    <citation type="journal article" date="2020" name="Nature">
        <title>Giant virus diversity and host interactions through global metagenomics.</title>
        <authorList>
            <person name="Schulz F."/>
            <person name="Roux S."/>
            <person name="Paez-Espino D."/>
            <person name="Jungbluth S."/>
            <person name="Walsh D.A."/>
            <person name="Denef V.J."/>
            <person name="McMahon K.D."/>
            <person name="Konstantinidis K.T."/>
            <person name="Eloe-Fadrosh E.A."/>
            <person name="Kyrpides N.C."/>
            <person name="Woyke T."/>
        </authorList>
    </citation>
    <scope>NUCLEOTIDE SEQUENCE</scope>
    <source>
        <strain evidence="1">GVMAG-S-3300012000-53</strain>
    </source>
</reference>
<sequence length="294" mass="35016">MLSYFNSLIYKTNTIKKPSELHKFQHFMLSVDNKEKIINESVFAMRKNEEKSPEKLIDVQMETPVENTIEDIDREETIVQPREERSLITPRQPDTLFWCLYIICYGYNDYVQIDRNYGVKELEEKQKILEFVKENKVNMKNTNYKITNVAIQEIMSELMTQQKQTSFLCLTAVSVYYNINLLIINEKTKCMLEFWVNKERVSDVFHDDNTFTYVLYKDEFGKYSVQIEYIPSSKIIELREKYIVLEQYNKYLKALSNYRLEDLENLAKKLNVYDSNVKYKKGDLYEIVGNALGI</sequence>
<evidence type="ECO:0000313" key="1">
    <source>
        <dbReference type="EMBL" id="QHU16744.1"/>
    </source>
</evidence>
<name>A0A6C0KK92_9ZZZZ</name>